<accession>A0A4U5TPN7</accession>
<dbReference type="GO" id="GO:0016121">
    <property type="term" value="P:carotene catabolic process"/>
    <property type="evidence" value="ECO:0007669"/>
    <property type="project" value="UniProtKB-UniRule"/>
</dbReference>
<feature type="transmembrane region" description="Helical" evidence="1">
    <location>
        <begin position="189"/>
        <end position="213"/>
    </location>
</feature>
<keyword evidence="1" id="KW-1133">Transmembrane helix</keyword>
<keyword evidence="1" id="KW-0812">Transmembrane</keyword>
<feature type="transmembrane region" description="Helical" evidence="1">
    <location>
        <begin position="243"/>
        <end position="261"/>
    </location>
</feature>
<dbReference type="OrthoDB" id="945227at2"/>
<keyword evidence="1" id="KW-0472">Membrane</keyword>
<keyword evidence="1" id="KW-1003">Cell membrane</keyword>
<keyword evidence="1" id="KW-0408">Iron</keyword>
<dbReference type="GO" id="GO:0005886">
    <property type="term" value="C:plasma membrane"/>
    <property type="evidence" value="ECO:0007669"/>
    <property type="project" value="UniProtKB-SubCell"/>
</dbReference>
<dbReference type="EMBL" id="SWMU01000003">
    <property type="protein sequence ID" value="TKS55953.1"/>
    <property type="molecule type" value="Genomic_DNA"/>
</dbReference>
<dbReference type="RefSeq" id="WP_138932068.1">
    <property type="nucleotide sequence ID" value="NZ_SWMU01000003.1"/>
</dbReference>
<dbReference type="Proteomes" id="UP000306552">
    <property type="component" value="Unassembled WGS sequence"/>
</dbReference>
<comment type="caution">
    <text evidence="2">The sequence shown here is derived from an EMBL/GenBank/DDBJ whole genome shotgun (WGS) entry which is preliminary data.</text>
</comment>
<keyword evidence="3" id="KW-1185">Reference proteome</keyword>
<dbReference type="GO" id="GO:0010436">
    <property type="term" value="F:carotenoid dioxygenase activity"/>
    <property type="evidence" value="ECO:0007669"/>
    <property type="project" value="UniProtKB-UniRule"/>
</dbReference>
<dbReference type="NCBIfam" id="TIGR03753">
    <property type="entry name" value="blh_monoox"/>
    <property type="match status" value="1"/>
</dbReference>
<comment type="similarity">
    <text evidence="1">Belongs to the Brp/Blh beta-carotene diooxygenase family.</text>
</comment>
<dbReference type="Pfam" id="PF15461">
    <property type="entry name" value="BCD"/>
    <property type="match status" value="1"/>
</dbReference>
<proteinExistence type="inferred from homology"/>
<feature type="transmembrane region" description="Helical" evidence="1">
    <location>
        <begin position="154"/>
        <end position="174"/>
    </location>
</feature>
<comment type="caution">
    <text evidence="1">Lacks conserved residue(s) required for the propagation of feature annotation.</text>
</comment>
<keyword evidence="1" id="KW-0479">Metal-binding</keyword>
<keyword evidence="1" id="KW-0223">Dioxygenase</keyword>
<feature type="transmembrane region" description="Helical" evidence="1">
    <location>
        <begin position="116"/>
        <end position="133"/>
    </location>
</feature>
<dbReference type="GO" id="GO:0005506">
    <property type="term" value="F:iron ion binding"/>
    <property type="evidence" value="ECO:0007669"/>
    <property type="project" value="UniProtKB-UniRule"/>
</dbReference>
<dbReference type="InterPro" id="IPR022270">
    <property type="entry name" value="Blh_diox"/>
</dbReference>
<protein>
    <recommendedName>
        <fullName evidence="1">Probable beta-carotene 15,15'-dioxygenase</fullName>
        <ecNumber evidence="1">1.13.11.63</ecNumber>
    </recommendedName>
</protein>
<evidence type="ECO:0000256" key="1">
    <source>
        <dbReference type="HAMAP-Rule" id="MF_02093"/>
    </source>
</evidence>
<name>A0A4U5TPN7_9FLAO</name>
<comment type="subcellular location">
    <subcellularLocation>
        <location evidence="1">Cell membrane</location>
        <topology evidence="1">Multi-pass membrane protein</topology>
    </subcellularLocation>
</comment>
<reference evidence="2 3" key="1">
    <citation type="submission" date="2019-04" db="EMBL/GenBank/DDBJ databases">
        <title>Psychroflexus halotolerans sp. nov., isolated from a marine solar saltern.</title>
        <authorList>
            <person name="Feng X."/>
        </authorList>
    </citation>
    <scope>NUCLEOTIDE SEQUENCE [LARGE SCALE GENOMIC DNA]</scope>
    <source>
        <strain evidence="2 3">WDS2C27</strain>
    </source>
</reference>
<feature type="transmembrane region" description="Helical" evidence="1">
    <location>
        <begin position="25"/>
        <end position="44"/>
    </location>
</feature>
<organism evidence="2 3">
    <name type="scientific">Mesohalobacter halotolerans</name>
    <dbReference type="NCBI Taxonomy" id="1883405"/>
    <lineage>
        <taxon>Bacteria</taxon>
        <taxon>Pseudomonadati</taxon>
        <taxon>Bacteroidota</taxon>
        <taxon>Flavobacteriia</taxon>
        <taxon>Flavobacteriales</taxon>
        <taxon>Flavobacteriaceae</taxon>
        <taxon>Mesohalobacter</taxon>
    </lineage>
</organism>
<evidence type="ECO:0000313" key="2">
    <source>
        <dbReference type="EMBL" id="TKS55953.1"/>
    </source>
</evidence>
<dbReference type="GO" id="GO:0003834">
    <property type="term" value="F:beta-carotene 15,15'-dioxygenase activity"/>
    <property type="evidence" value="ECO:0007669"/>
    <property type="project" value="UniProtKB-EC"/>
</dbReference>
<dbReference type="EC" id="1.13.11.63" evidence="1"/>
<dbReference type="HAMAP" id="MF_02093">
    <property type="entry name" value="Beta_carotene_diox"/>
    <property type="match status" value="1"/>
</dbReference>
<comment type="cofactor">
    <cofactor evidence="1">
        <name>Fe(2+)</name>
        <dbReference type="ChEBI" id="CHEBI:29033"/>
    </cofactor>
</comment>
<sequence>MKIYHYSIVLSFVTLWLNSYIPSQGLYLLGLFLILSFGIIHGANDIVIIPNAHKSLKNKPLIKLIGIYLTVVLCFALFFTFFPSIAIILFILFSAYHFGEQHWHNIIQEGSKIPKFIFEFCYGCLIFGLIFMFHQTEVEKIITDITKVPITLDFLQYLLLGIGIILIALGFYFFKTTTHFKTQLAEQILYLLVLTIIFRVSDLIWAFSIYFVLWHSIPSLNDQIHFIYGEVNKSNILKYLKKAFWYWVISIIGLVVFYLLFKDTRIFEALLFSFLAAITFPHVFVINKMFKQSSS</sequence>
<dbReference type="AlphaFoldDB" id="A0A4U5TPN7"/>
<evidence type="ECO:0000313" key="3">
    <source>
        <dbReference type="Proteomes" id="UP000306552"/>
    </source>
</evidence>
<comment type="catalytic activity">
    <reaction evidence="1">
        <text>all-trans-beta-carotene + O2 = 2 all-trans-retinal</text>
        <dbReference type="Rhea" id="RHEA:32887"/>
        <dbReference type="ChEBI" id="CHEBI:15379"/>
        <dbReference type="ChEBI" id="CHEBI:17579"/>
        <dbReference type="ChEBI" id="CHEBI:17898"/>
        <dbReference type="EC" id="1.13.11.63"/>
    </reaction>
</comment>
<gene>
    <name evidence="2" type="ORF">FCN74_07935</name>
</gene>
<comment type="function">
    <text evidence="1">Catalyzes the cleavage of beta-carotene at its central double bond (15,15') to yield two molecules of all-trans-retinal.</text>
</comment>
<keyword evidence="1" id="KW-0560">Oxidoreductase</keyword>
<feature type="transmembrane region" description="Helical" evidence="1">
    <location>
        <begin position="65"/>
        <end position="96"/>
    </location>
</feature>
<feature type="transmembrane region" description="Helical" evidence="1">
    <location>
        <begin position="267"/>
        <end position="286"/>
    </location>
</feature>